<evidence type="ECO:0000256" key="6">
    <source>
        <dbReference type="SAM" id="MobiDB-lite"/>
    </source>
</evidence>
<dbReference type="Pfam" id="PF18345">
    <property type="entry name" value="zf_CCCH_4"/>
    <property type="match status" value="1"/>
</dbReference>
<evidence type="ECO:0000256" key="1">
    <source>
        <dbReference type="ARBA" id="ARBA00022723"/>
    </source>
</evidence>
<dbReference type="PANTHER" id="PTHR12547">
    <property type="entry name" value="CCCH ZINC FINGER/TIS11-RELATED"/>
    <property type="match status" value="1"/>
</dbReference>
<dbReference type="SMART" id="SM00356">
    <property type="entry name" value="ZnF_C3H1"/>
    <property type="match status" value="2"/>
</dbReference>
<dbReference type="SUPFAM" id="SSF90229">
    <property type="entry name" value="CCCH zinc finger"/>
    <property type="match status" value="1"/>
</dbReference>
<feature type="compositionally biased region" description="Basic and acidic residues" evidence="6">
    <location>
        <begin position="258"/>
        <end position="269"/>
    </location>
</feature>
<keyword evidence="3 5" id="KW-0863">Zinc-finger</keyword>
<dbReference type="AlphaFoldDB" id="A0A0G4GE43"/>
<feature type="region of interest" description="Disordered" evidence="6">
    <location>
        <begin position="255"/>
        <end position="307"/>
    </location>
</feature>
<evidence type="ECO:0000313" key="8">
    <source>
        <dbReference type="EMBL" id="CEM27595.1"/>
    </source>
</evidence>
<evidence type="ECO:0000256" key="4">
    <source>
        <dbReference type="ARBA" id="ARBA00022833"/>
    </source>
</evidence>
<dbReference type="Gene3D" id="3.30.1370.210">
    <property type="match status" value="1"/>
</dbReference>
<name>A0A0G4GE43_9ALVE</name>
<organism evidence="8">
    <name type="scientific">Chromera velia CCMP2878</name>
    <dbReference type="NCBI Taxonomy" id="1169474"/>
    <lineage>
        <taxon>Eukaryota</taxon>
        <taxon>Sar</taxon>
        <taxon>Alveolata</taxon>
        <taxon>Colpodellida</taxon>
        <taxon>Chromeraceae</taxon>
        <taxon>Chromera</taxon>
    </lineage>
</organism>
<feature type="zinc finger region" description="C3H1-type" evidence="5">
    <location>
        <begin position="20"/>
        <end position="46"/>
    </location>
</feature>
<feature type="compositionally biased region" description="Polar residues" evidence="6">
    <location>
        <begin position="271"/>
        <end position="287"/>
    </location>
</feature>
<dbReference type="PANTHER" id="PTHR12547:SF18">
    <property type="entry name" value="PROTEIN TIS11"/>
    <property type="match status" value="1"/>
</dbReference>
<dbReference type="PROSITE" id="PS50103">
    <property type="entry name" value="ZF_C3H1"/>
    <property type="match status" value="2"/>
</dbReference>
<dbReference type="GO" id="GO:0003729">
    <property type="term" value="F:mRNA binding"/>
    <property type="evidence" value="ECO:0007669"/>
    <property type="project" value="InterPro"/>
</dbReference>
<proteinExistence type="predicted"/>
<evidence type="ECO:0000256" key="3">
    <source>
        <dbReference type="ARBA" id="ARBA00022771"/>
    </source>
</evidence>
<gene>
    <name evidence="8" type="ORF">Cvel_21443</name>
</gene>
<dbReference type="InterPro" id="IPR000571">
    <property type="entry name" value="Znf_CCCH"/>
</dbReference>
<accession>A0A0G4GE43</accession>
<sequence length="462" mass="48601">MSFSTTTAPAPVPHWKYAVEKTEMCKFFLEGRCTRGTACRFAHTVAEKRQKPDLRYASLCHAIARGEVCPRGAACTYAHTTEASALDILKSLEKLRFLKPHAELNIAWTGIANGTLTLREHRQASQVTQVDANQRTMTPPAVPTAIACTKPLPVGASRGSNAVTAGTPPKFPPFPPSPSPLLQVADVPMPIPKPSPAHQVAWGFSQGVSATTPHPGTPSTISSEQGSGSSISQAYAEGRTARPIPLRHNKVPAIATHPDSRWLKSDLGESRTPQGPLNYSVGDQQSGFDFKAAPQTPPPSVPPPTTPPPRACACCGHNPYPDLHTPATVATPGFAFPPPLIIPETAQRATVAGERGTPEALASLNVDPILAPNPKTRSSIPPGELSVGVHSLNLKNDLLSPLPVGDSWSHPNNRAAPAGRSPAATAYRSPSARGGVSPVSPLLPSEFVWGPLGSSSGSNRQA</sequence>
<reference evidence="8" key="1">
    <citation type="submission" date="2014-11" db="EMBL/GenBank/DDBJ databases">
        <authorList>
            <person name="Otto D Thomas"/>
            <person name="Naeem Raeece"/>
        </authorList>
    </citation>
    <scope>NUCLEOTIDE SEQUENCE</scope>
</reference>
<protein>
    <recommendedName>
        <fullName evidence="7">C3H1-type domain-containing protein</fullName>
    </recommendedName>
</protein>
<dbReference type="EMBL" id="CDMZ01001117">
    <property type="protein sequence ID" value="CEM27595.1"/>
    <property type="molecule type" value="Genomic_DNA"/>
</dbReference>
<evidence type="ECO:0000256" key="2">
    <source>
        <dbReference type="ARBA" id="ARBA00022737"/>
    </source>
</evidence>
<feature type="compositionally biased region" description="Polar residues" evidence="6">
    <location>
        <begin position="207"/>
        <end position="218"/>
    </location>
</feature>
<dbReference type="GO" id="GO:0008270">
    <property type="term" value="F:zinc ion binding"/>
    <property type="evidence" value="ECO:0007669"/>
    <property type="project" value="UniProtKB-KW"/>
</dbReference>
<dbReference type="VEuPathDB" id="CryptoDB:Cvel_21443"/>
<feature type="compositionally biased region" description="Pro residues" evidence="6">
    <location>
        <begin position="295"/>
        <end position="307"/>
    </location>
</feature>
<feature type="domain" description="C3H1-type" evidence="7">
    <location>
        <begin position="20"/>
        <end position="46"/>
    </location>
</feature>
<dbReference type="InterPro" id="IPR036855">
    <property type="entry name" value="Znf_CCCH_sf"/>
</dbReference>
<evidence type="ECO:0000256" key="5">
    <source>
        <dbReference type="PROSITE-ProRule" id="PRU00723"/>
    </source>
</evidence>
<feature type="compositionally biased region" description="Low complexity" evidence="6">
    <location>
        <begin position="219"/>
        <end position="232"/>
    </location>
</feature>
<feature type="zinc finger region" description="C3H1-type" evidence="5">
    <location>
        <begin position="54"/>
        <end position="82"/>
    </location>
</feature>
<keyword evidence="4 5" id="KW-0862">Zinc</keyword>
<feature type="region of interest" description="Disordered" evidence="6">
    <location>
        <begin position="405"/>
        <end position="437"/>
    </location>
</feature>
<evidence type="ECO:0000259" key="7">
    <source>
        <dbReference type="PROSITE" id="PS50103"/>
    </source>
</evidence>
<keyword evidence="2" id="KW-0677">Repeat</keyword>
<feature type="region of interest" description="Disordered" evidence="6">
    <location>
        <begin position="207"/>
        <end position="232"/>
    </location>
</feature>
<keyword evidence="1 5" id="KW-0479">Metal-binding</keyword>
<dbReference type="InterPro" id="IPR045877">
    <property type="entry name" value="ZFP36-like"/>
</dbReference>
<feature type="domain" description="C3H1-type" evidence="7">
    <location>
        <begin position="54"/>
        <end position="82"/>
    </location>
</feature>
<feature type="compositionally biased region" description="Low complexity" evidence="6">
    <location>
        <begin position="411"/>
        <end position="426"/>
    </location>
</feature>